<reference evidence="1" key="1">
    <citation type="submission" date="2014-09" db="EMBL/GenBank/DDBJ databases">
        <authorList>
            <person name="Magalhaes I.L.F."/>
            <person name="Oliveira U."/>
            <person name="Santos F.R."/>
            <person name="Vidigal T.H.D.A."/>
            <person name="Brescovit A.D."/>
            <person name="Santos A.J."/>
        </authorList>
    </citation>
    <scope>NUCLEOTIDE SEQUENCE</scope>
    <source>
        <tissue evidence="1">Shoot tissue taken approximately 20 cm above the soil surface</tissue>
    </source>
</reference>
<accession>A0A0A9QPT5</accession>
<protein>
    <submittedName>
        <fullName evidence="1">Uncharacterized protein</fullName>
    </submittedName>
</protein>
<evidence type="ECO:0000313" key="1">
    <source>
        <dbReference type="EMBL" id="JAD86527.1"/>
    </source>
</evidence>
<organism evidence="1">
    <name type="scientific">Arundo donax</name>
    <name type="common">Giant reed</name>
    <name type="synonym">Donax arundinaceus</name>
    <dbReference type="NCBI Taxonomy" id="35708"/>
    <lineage>
        <taxon>Eukaryota</taxon>
        <taxon>Viridiplantae</taxon>
        <taxon>Streptophyta</taxon>
        <taxon>Embryophyta</taxon>
        <taxon>Tracheophyta</taxon>
        <taxon>Spermatophyta</taxon>
        <taxon>Magnoliopsida</taxon>
        <taxon>Liliopsida</taxon>
        <taxon>Poales</taxon>
        <taxon>Poaceae</taxon>
        <taxon>PACMAD clade</taxon>
        <taxon>Arundinoideae</taxon>
        <taxon>Arundineae</taxon>
        <taxon>Arundo</taxon>
    </lineage>
</organism>
<sequence>MPIVSCRW</sequence>
<dbReference type="EMBL" id="GBRH01211368">
    <property type="protein sequence ID" value="JAD86527.1"/>
    <property type="molecule type" value="Transcribed_RNA"/>
</dbReference>
<reference evidence="1" key="2">
    <citation type="journal article" date="2015" name="Data Brief">
        <title>Shoot transcriptome of the giant reed, Arundo donax.</title>
        <authorList>
            <person name="Barrero R.A."/>
            <person name="Guerrero F.D."/>
            <person name="Moolhuijzen P."/>
            <person name="Goolsby J.A."/>
            <person name="Tidwell J."/>
            <person name="Bellgard S.E."/>
            <person name="Bellgard M.I."/>
        </authorList>
    </citation>
    <scope>NUCLEOTIDE SEQUENCE</scope>
    <source>
        <tissue evidence="1">Shoot tissue taken approximately 20 cm above the soil surface</tissue>
    </source>
</reference>
<name>A0A0A9QPT5_ARUDO</name>
<proteinExistence type="predicted"/>